<dbReference type="PANTHER" id="PTHR13090:SF1">
    <property type="entry name" value="ARGININE-HYDROXYLASE NDUFAF5, MITOCHONDRIAL"/>
    <property type="match status" value="1"/>
</dbReference>
<protein>
    <submittedName>
        <fullName evidence="4">Methyltransferase</fullName>
    </submittedName>
</protein>
<dbReference type="CDD" id="cd02440">
    <property type="entry name" value="AdoMet_MTases"/>
    <property type="match status" value="1"/>
</dbReference>
<proteinExistence type="predicted"/>
<dbReference type="GO" id="GO:0032259">
    <property type="term" value="P:methylation"/>
    <property type="evidence" value="ECO:0007669"/>
    <property type="project" value="UniProtKB-KW"/>
</dbReference>
<dbReference type="SUPFAM" id="SSF53335">
    <property type="entry name" value="S-adenosyl-L-methionine-dependent methyltransferases"/>
    <property type="match status" value="1"/>
</dbReference>
<sequence>MSFSNMPTSSIQFLPINPKHVAQQFSRRKKLEGARFILDEIANRMLERLQYIRLEPNTLIDMGCGPGYRVKALQARYPNVHYIGVDSCHDYIDEANNSLGSKGFNALINKIIAKKQPSFLLKDMADTGLAPESAELVWSNLALHWHPCPEYVIKEWRRLLTVGGLCMFSCFGPHTLIELREAMIRANLKTQMMSFVDMHDFGDIMLENGFLDPVMDQEMITLTYKTPEKLLADVYSLGGNPSVQRSNGLKGRGWYEKLLNSLEQGRKADGMLHLTLEVAYGHAWKSGTIKGNIPGETRVSIHSIGRI</sequence>
<keyword evidence="5" id="KW-1185">Reference proteome</keyword>
<name>V8FSL9_9BURK</name>
<evidence type="ECO:0000259" key="3">
    <source>
        <dbReference type="Pfam" id="PF08241"/>
    </source>
</evidence>
<dbReference type="InterPro" id="IPR029063">
    <property type="entry name" value="SAM-dependent_MTases_sf"/>
</dbReference>
<evidence type="ECO:0000256" key="1">
    <source>
        <dbReference type="ARBA" id="ARBA00022603"/>
    </source>
</evidence>
<evidence type="ECO:0000313" key="4">
    <source>
        <dbReference type="EMBL" id="ETD66886.1"/>
    </source>
</evidence>
<dbReference type="OrthoDB" id="9760689at2"/>
<reference evidence="4 5" key="1">
    <citation type="submission" date="2013-11" db="EMBL/GenBank/DDBJ databases">
        <title>Genomic analysis of Pelistega sp. HM-7.</title>
        <authorList>
            <person name="Kumbhare S.V."/>
            <person name="Shetty S.A."/>
            <person name="Sharma O."/>
            <person name="Dhotre D.P."/>
        </authorList>
    </citation>
    <scope>NUCLEOTIDE SEQUENCE [LARGE SCALE GENOMIC DNA]</scope>
    <source>
        <strain evidence="4 5">HM-7</strain>
    </source>
</reference>
<dbReference type="EMBL" id="AYSV01000132">
    <property type="protein sequence ID" value="ETD66886.1"/>
    <property type="molecule type" value="Genomic_DNA"/>
</dbReference>
<organism evidence="4 5">
    <name type="scientific">Pelistega indica</name>
    <dbReference type="NCBI Taxonomy" id="1414851"/>
    <lineage>
        <taxon>Bacteria</taxon>
        <taxon>Pseudomonadati</taxon>
        <taxon>Pseudomonadota</taxon>
        <taxon>Betaproteobacteria</taxon>
        <taxon>Burkholderiales</taxon>
        <taxon>Alcaligenaceae</taxon>
        <taxon>Pelistega</taxon>
    </lineage>
</organism>
<dbReference type="InterPro" id="IPR050602">
    <property type="entry name" value="Malonyl-ACP_OMT"/>
</dbReference>
<keyword evidence="1 4" id="KW-0489">Methyltransferase</keyword>
<evidence type="ECO:0000313" key="5">
    <source>
        <dbReference type="Proteomes" id="UP000018766"/>
    </source>
</evidence>
<keyword evidence="2 4" id="KW-0808">Transferase</keyword>
<accession>V8FSL9</accession>
<dbReference type="Pfam" id="PF08241">
    <property type="entry name" value="Methyltransf_11"/>
    <property type="match status" value="1"/>
</dbReference>
<dbReference type="Gene3D" id="3.40.50.150">
    <property type="entry name" value="Vaccinia Virus protein VP39"/>
    <property type="match status" value="1"/>
</dbReference>
<evidence type="ECO:0000256" key="2">
    <source>
        <dbReference type="ARBA" id="ARBA00022679"/>
    </source>
</evidence>
<dbReference type="AlphaFoldDB" id="V8FSL9"/>
<dbReference type="PANTHER" id="PTHR13090">
    <property type="entry name" value="ARGININE-HYDROXYLASE NDUFAF5, MITOCHONDRIAL"/>
    <property type="match status" value="1"/>
</dbReference>
<feature type="domain" description="Methyltransferase type 11" evidence="3">
    <location>
        <begin position="61"/>
        <end position="168"/>
    </location>
</feature>
<dbReference type="GO" id="GO:0008757">
    <property type="term" value="F:S-adenosylmethionine-dependent methyltransferase activity"/>
    <property type="evidence" value="ECO:0007669"/>
    <property type="project" value="InterPro"/>
</dbReference>
<dbReference type="InterPro" id="IPR013216">
    <property type="entry name" value="Methyltransf_11"/>
</dbReference>
<dbReference type="RefSeq" id="WP_023953182.1">
    <property type="nucleotide sequence ID" value="NZ_AYSV01000132.1"/>
</dbReference>
<gene>
    <name evidence="4" type="ORF">V757_12015</name>
</gene>
<comment type="caution">
    <text evidence="4">The sequence shown here is derived from an EMBL/GenBank/DDBJ whole genome shotgun (WGS) entry which is preliminary data.</text>
</comment>
<dbReference type="Proteomes" id="UP000018766">
    <property type="component" value="Unassembled WGS sequence"/>
</dbReference>